<protein>
    <submittedName>
        <fullName evidence="1">Uncharacterized protein</fullName>
    </submittedName>
</protein>
<dbReference type="AlphaFoldDB" id="A0A7J5TT60"/>
<evidence type="ECO:0000313" key="1">
    <source>
        <dbReference type="EMBL" id="KAB7726645.1"/>
    </source>
</evidence>
<gene>
    <name evidence="1" type="ORF">F5984_23750</name>
</gene>
<dbReference type="Proteomes" id="UP000488299">
    <property type="component" value="Unassembled WGS sequence"/>
</dbReference>
<keyword evidence="2" id="KW-1185">Reference proteome</keyword>
<dbReference type="Gene3D" id="3.20.20.80">
    <property type="entry name" value="Glycosidases"/>
    <property type="match status" value="1"/>
</dbReference>
<name>A0A7J5TT60_9BACT</name>
<sequence>MTKIAEVYRAMRREGKSTPALSFIVNSKPEQTVQRLYKTIYKPALLNDLWFQWKGKPLLLCPPEAVTPDIDSAFTTRQSWAWSKGQTWFGDGKDKWTWLDHTPQSYGWHESKDKPEQISVSIAEHPMSNIGRSFHDGKEPDGKRSGEGLYFAEQWKRALDVDPEFVFVTGWNEWVAMRFDDGKSKTMIGKPIAKGETYFVDLYNAEYSRDAEPVRGAFTDNYYYQLVDNIRKFKGARAVPAVSENYKIAIDGKFADWKSVKNSFLDDVGDVTHRKHPGWGRVREYVNTTGRNDIVESKVASDAEFVSFYVRTASPLTAWNSPDWMRLFISVQDGSKPAWEGFEFMVNRTPKNATTTLERSKGGWNWEPLADVSYRTNGSELEIRLPKKALGITGNTFTLDFKWADNAPADGDPLHWLDKGDAAPNARFRYRYDKR</sequence>
<accession>A0A7J5TT60</accession>
<proteinExistence type="predicted"/>
<reference evidence="1 2" key="1">
    <citation type="submission" date="2019-10" db="EMBL/GenBank/DDBJ databases">
        <title>Rudanella paleaurantiibacter sp. nov., isolated from sludge.</title>
        <authorList>
            <person name="Xu S.Q."/>
        </authorList>
    </citation>
    <scope>NUCLEOTIDE SEQUENCE [LARGE SCALE GENOMIC DNA]</scope>
    <source>
        <strain evidence="1 2">HX-22-17</strain>
    </source>
</reference>
<comment type="caution">
    <text evidence="1">The sequence shown here is derived from an EMBL/GenBank/DDBJ whole genome shotgun (WGS) entry which is preliminary data.</text>
</comment>
<organism evidence="1 2">
    <name type="scientific">Rudanella paleaurantiibacter</name>
    <dbReference type="NCBI Taxonomy" id="2614655"/>
    <lineage>
        <taxon>Bacteria</taxon>
        <taxon>Pseudomonadati</taxon>
        <taxon>Bacteroidota</taxon>
        <taxon>Cytophagia</taxon>
        <taxon>Cytophagales</taxon>
        <taxon>Cytophagaceae</taxon>
        <taxon>Rudanella</taxon>
    </lineage>
</organism>
<dbReference type="RefSeq" id="WP_152126718.1">
    <property type="nucleotide sequence ID" value="NZ_WELI01000014.1"/>
</dbReference>
<dbReference type="EMBL" id="WELI01000014">
    <property type="protein sequence ID" value="KAB7726645.1"/>
    <property type="molecule type" value="Genomic_DNA"/>
</dbReference>
<evidence type="ECO:0000313" key="2">
    <source>
        <dbReference type="Proteomes" id="UP000488299"/>
    </source>
</evidence>